<name>A0A422N3X0_TRYRA</name>
<evidence type="ECO:0000313" key="1">
    <source>
        <dbReference type="EMBL" id="RNF00144.1"/>
    </source>
</evidence>
<accession>A0A422N3X0</accession>
<dbReference type="GeneID" id="40331718"/>
<dbReference type="OrthoDB" id="10452202at2759"/>
<keyword evidence="2" id="KW-1185">Reference proteome</keyword>
<reference evidence="1 2" key="1">
    <citation type="journal article" date="2018" name="BMC Genomics">
        <title>Genomic comparison of Trypanosoma conorhini and Trypanosoma rangeli to Trypanosoma cruzi strains of high and low virulence.</title>
        <authorList>
            <person name="Bradwell K.R."/>
            <person name="Koparde V.N."/>
            <person name="Matveyev A.V."/>
            <person name="Serrano M.G."/>
            <person name="Alves J.M."/>
            <person name="Parikh H."/>
            <person name="Huang B."/>
            <person name="Lee V."/>
            <person name="Espinosa-Alvarez O."/>
            <person name="Ortiz P.A."/>
            <person name="Costa-Martins A.G."/>
            <person name="Teixeira M.M."/>
            <person name="Buck G.A."/>
        </authorList>
    </citation>
    <scope>NUCLEOTIDE SEQUENCE [LARGE SCALE GENOMIC DNA]</scope>
    <source>
        <strain evidence="1 2">AM80</strain>
    </source>
</reference>
<dbReference type="EMBL" id="MKGL01000342">
    <property type="protein sequence ID" value="RNF00144.1"/>
    <property type="molecule type" value="Genomic_DNA"/>
</dbReference>
<proteinExistence type="predicted"/>
<comment type="caution">
    <text evidence="1">The sequence shown here is derived from an EMBL/GenBank/DDBJ whole genome shotgun (WGS) entry which is preliminary data.</text>
</comment>
<organism evidence="1 2">
    <name type="scientific">Trypanosoma rangeli</name>
    <dbReference type="NCBI Taxonomy" id="5698"/>
    <lineage>
        <taxon>Eukaryota</taxon>
        <taxon>Discoba</taxon>
        <taxon>Euglenozoa</taxon>
        <taxon>Kinetoplastea</taxon>
        <taxon>Metakinetoplastina</taxon>
        <taxon>Trypanosomatida</taxon>
        <taxon>Trypanosomatidae</taxon>
        <taxon>Trypanosoma</taxon>
        <taxon>Herpetosoma</taxon>
    </lineage>
</organism>
<protein>
    <submittedName>
        <fullName evidence="1">Uncharacterized protein</fullName>
    </submittedName>
</protein>
<gene>
    <name evidence="1" type="ORF">TraAM80_07785</name>
</gene>
<dbReference type="Proteomes" id="UP000283634">
    <property type="component" value="Unassembled WGS sequence"/>
</dbReference>
<dbReference type="RefSeq" id="XP_029235597.1">
    <property type="nucleotide sequence ID" value="XM_029384563.1"/>
</dbReference>
<dbReference type="AlphaFoldDB" id="A0A422N3X0"/>
<evidence type="ECO:0000313" key="2">
    <source>
        <dbReference type="Proteomes" id="UP000283634"/>
    </source>
</evidence>
<sequence length="211" mass="23222">MNDVSVMMSPEVAATDLTASVESFRGGVVSPVCGPAFSTPHMQYQERRDHVCSFPREDTEDSLPLPALPPLPTAMMSPATPHVTRLADFSAKLHRIPDNTTTEDIHQLLLRQPPRQPAEKQSLRLSFNPECAQPMQRNCKEGMHGFSRGGNCFVGDANIGKVQESIVLEDNDAPSILLHLKCSKCASDERILIAMNTSSVLYCPFCGFPQR</sequence>